<organism evidence="1">
    <name type="scientific">marine sediment metagenome</name>
    <dbReference type="NCBI Taxonomy" id="412755"/>
    <lineage>
        <taxon>unclassified sequences</taxon>
        <taxon>metagenomes</taxon>
        <taxon>ecological metagenomes</taxon>
    </lineage>
</organism>
<comment type="caution">
    <text evidence="1">The sequence shown here is derived from an EMBL/GenBank/DDBJ whole genome shotgun (WGS) entry which is preliminary data.</text>
</comment>
<evidence type="ECO:0000313" key="1">
    <source>
        <dbReference type="EMBL" id="GAJ22076.1"/>
    </source>
</evidence>
<reference evidence="1" key="1">
    <citation type="journal article" date="2014" name="Front. Microbiol.">
        <title>High frequency of phylogenetically diverse reductive dehalogenase-homologous genes in deep subseafloor sedimentary metagenomes.</title>
        <authorList>
            <person name="Kawai M."/>
            <person name="Futagami T."/>
            <person name="Toyoda A."/>
            <person name="Takaki Y."/>
            <person name="Nishi S."/>
            <person name="Hori S."/>
            <person name="Arai W."/>
            <person name="Tsubouchi T."/>
            <person name="Morono Y."/>
            <person name="Uchiyama I."/>
            <person name="Ito T."/>
            <person name="Fujiyama A."/>
            <person name="Inagaki F."/>
            <person name="Takami H."/>
        </authorList>
    </citation>
    <scope>NUCLEOTIDE SEQUENCE</scope>
    <source>
        <strain evidence="1">Expedition CK06-06</strain>
    </source>
</reference>
<proteinExistence type="predicted"/>
<feature type="non-terminal residue" evidence="1">
    <location>
        <position position="71"/>
    </location>
</feature>
<name>X1VVK7_9ZZZZ</name>
<accession>X1VVK7</accession>
<gene>
    <name evidence="1" type="ORF">S12H4_61680</name>
</gene>
<sequence>MDIAFKEYTHIKNANIALKRRINPARLSIYIFASNPNIVAVTWEMTSFLEIIKSFIAKNRVRTKPTKLNSV</sequence>
<protein>
    <submittedName>
        <fullName evidence="1">Uncharacterized protein</fullName>
    </submittedName>
</protein>
<dbReference type="AlphaFoldDB" id="X1VVK7"/>
<dbReference type="EMBL" id="BARW01041039">
    <property type="protein sequence ID" value="GAJ22076.1"/>
    <property type="molecule type" value="Genomic_DNA"/>
</dbReference>